<gene>
    <name evidence="1" type="ORF">MLD38_036608</name>
</gene>
<name>A0ACB9LKY2_9MYRT</name>
<evidence type="ECO:0000313" key="2">
    <source>
        <dbReference type="Proteomes" id="UP001057402"/>
    </source>
</evidence>
<protein>
    <submittedName>
        <fullName evidence="1">Uncharacterized protein</fullName>
    </submittedName>
</protein>
<sequence length="254" mass="28328">MTSLKLPALVAVFCFLFFLGARGWGYDGHYAVCKIAQSRLSKPASDAVARLLPRHIGGNFTSLCIWADRKSQNPLFEKSAGDCKDEDGEKRRCLTGAINNYTTQLRGQGSSRHRYNPSEALLFLSHFIGDIHRPLHVEFTTDKGGGNIDVHWYSRKQVLHNVGDESIILTAEERYYRSHIQGLISTIQQNISSAWADQVKEWESCSSGEAPCPDTYATESVKAACDWAYKGVSEGAALDEESVGSLPRYRSEFR</sequence>
<organism evidence="1 2">
    <name type="scientific">Melastoma candidum</name>
    <dbReference type="NCBI Taxonomy" id="119954"/>
    <lineage>
        <taxon>Eukaryota</taxon>
        <taxon>Viridiplantae</taxon>
        <taxon>Streptophyta</taxon>
        <taxon>Embryophyta</taxon>
        <taxon>Tracheophyta</taxon>
        <taxon>Spermatophyta</taxon>
        <taxon>Magnoliopsida</taxon>
        <taxon>eudicotyledons</taxon>
        <taxon>Gunneridae</taxon>
        <taxon>Pentapetalae</taxon>
        <taxon>rosids</taxon>
        <taxon>malvids</taxon>
        <taxon>Myrtales</taxon>
        <taxon>Melastomataceae</taxon>
        <taxon>Melastomatoideae</taxon>
        <taxon>Melastomateae</taxon>
        <taxon>Melastoma</taxon>
    </lineage>
</organism>
<comment type="caution">
    <text evidence="1">The sequence shown here is derived from an EMBL/GenBank/DDBJ whole genome shotgun (WGS) entry which is preliminary data.</text>
</comment>
<reference evidence="2" key="1">
    <citation type="journal article" date="2023" name="Front. Plant Sci.">
        <title>Chromosomal-level genome assembly of Melastoma candidum provides insights into trichome evolution.</title>
        <authorList>
            <person name="Zhong Y."/>
            <person name="Wu W."/>
            <person name="Sun C."/>
            <person name="Zou P."/>
            <person name="Liu Y."/>
            <person name="Dai S."/>
            <person name="Zhou R."/>
        </authorList>
    </citation>
    <scope>NUCLEOTIDE SEQUENCE [LARGE SCALE GENOMIC DNA]</scope>
</reference>
<proteinExistence type="predicted"/>
<dbReference type="Proteomes" id="UP001057402">
    <property type="component" value="Chromosome 11"/>
</dbReference>
<dbReference type="EMBL" id="CM042890">
    <property type="protein sequence ID" value="KAI4311733.1"/>
    <property type="molecule type" value="Genomic_DNA"/>
</dbReference>
<keyword evidence="2" id="KW-1185">Reference proteome</keyword>
<accession>A0ACB9LKY2</accession>
<evidence type="ECO:0000313" key="1">
    <source>
        <dbReference type="EMBL" id="KAI4311733.1"/>
    </source>
</evidence>